<evidence type="ECO:0000313" key="1">
    <source>
        <dbReference type="EMBL" id="SDK15892.1"/>
    </source>
</evidence>
<protein>
    <submittedName>
        <fullName evidence="1">Uncharacterized protein</fullName>
    </submittedName>
</protein>
<gene>
    <name evidence="1" type="ORF">SAMN05660472_00899</name>
</gene>
<proteinExistence type="predicted"/>
<evidence type="ECO:0000313" key="2">
    <source>
        <dbReference type="Proteomes" id="UP000198718"/>
    </source>
</evidence>
<dbReference type="OrthoDB" id="1707761at2"/>
<dbReference type="Proteomes" id="UP000198718">
    <property type="component" value="Unassembled WGS sequence"/>
</dbReference>
<organism evidence="1 2">
    <name type="scientific">Natronincola ferrireducens</name>
    <dbReference type="NCBI Taxonomy" id="393762"/>
    <lineage>
        <taxon>Bacteria</taxon>
        <taxon>Bacillati</taxon>
        <taxon>Bacillota</taxon>
        <taxon>Clostridia</taxon>
        <taxon>Peptostreptococcales</taxon>
        <taxon>Natronincolaceae</taxon>
        <taxon>Natronincola</taxon>
    </lineage>
</organism>
<keyword evidence="2" id="KW-1185">Reference proteome</keyword>
<dbReference type="AlphaFoldDB" id="A0A1G8ZL98"/>
<name>A0A1G8ZL98_9FIRM</name>
<sequence length="61" mass="7313">MKDKYVIYTKNGFLENVLSRDEAIEKIKQYHEHGVDAYIISETEAKRIQEGDEEFHLPKWE</sequence>
<dbReference type="STRING" id="393762.SAMN05660472_00899"/>
<dbReference type="EMBL" id="FNFP01000001">
    <property type="protein sequence ID" value="SDK15892.1"/>
    <property type="molecule type" value="Genomic_DNA"/>
</dbReference>
<dbReference type="RefSeq" id="WP_090550844.1">
    <property type="nucleotide sequence ID" value="NZ_FNFP01000001.1"/>
</dbReference>
<accession>A0A1G8ZL98</accession>
<reference evidence="1 2" key="1">
    <citation type="submission" date="2016-10" db="EMBL/GenBank/DDBJ databases">
        <authorList>
            <person name="de Groot N.N."/>
        </authorList>
    </citation>
    <scope>NUCLEOTIDE SEQUENCE [LARGE SCALE GENOMIC DNA]</scope>
    <source>
        <strain evidence="1 2">DSM 18346</strain>
    </source>
</reference>